<evidence type="ECO:0000313" key="10">
    <source>
        <dbReference type="Proteomes" id="UP000286997"/>
    </source>
</evidence>
<dbReference type="CDD" id="cd16262">
    <property type="entry name" value="EFG_III"/>
    <property type="match status" value="1"/>
</dbReference>
<evidence type="ECO:0000256" key="6">
    <source>
        <dbReference type="ARBA" id="ARBA00024731"/>
    </source>
</evidence>
<dbReference type="RefSeq" id="WP_127731131.1">
    <property type="nucleotide sequence ID" value="NZ_SACP01000016.1"/>
</dbReference>
<dbReference type="Gene3D" id="3.30.230.10">
    <property type="match status" value="1"/>
</dbReference>
<proteinExistence type="predicted"/>
<keyword evidence="5" id="KW-0342">GTP-binding</keyword>
<evidence type="ECO:0000256" key="4">
    <source>
        <dbReference type="ARBA" id="ARBA00022917"/>
    </source>
</evidence>
<dbReference type="PANTHER" id="PTHR43261">
    <property type="entry name" value="TRANSLATION ELONGATION FACTOR G-RELATED"/>
    <property type="match status" value="1"/>
</dbReference>
<organism evidence="9 10">
    <name type="scientific">Methylobacterium oryzihabitans</name>
    <dbReference type="NCBI Taxonomy" id="2499852"/>
    <lineage>
        <taxon>Bacteria</taxon>
        <taxon>Pseudomonadati</taxon>
        <taxon>Pseudomonadota</taxon>
        <taxon>Alphaproteobacteria</taxon>
        <taxon>Hyphomicrobiales</taxon>
        <taxon>Methylobacteriaceae</taxon>
        <taxon>Methylobacterium</taxon>
    </lineage>
</organism>
<protein>
    <recommendedName>
        <fullName evidence="1">Elongation factor G</fullName>
    </recommendedName>
</protein>
<dbReference type="InterPro" id="IPR047872">
    <property type="entry name" value="EFG_IV"/>
</dbReference>
<accession>A0A437P1Z4</accession>
<dbReference type="InterPro" id="IPR000640">
    <property type="entry name" value="EFG_V-like"/>
</dbReference>
<dbReference type="SUPFAM" id="SSF54211">
    <property type="entry name" value="Ribosomal protein S5 domain 2-like"/>
    <property type="match status" value="1"/>
</dbReference>
<dbReference type="CDD" id="cd03713">
    <property type="entry name" value="EFG_mtEFG_C"/>
    <property type="match status" value="1"/>
</dbReference>
<feature type="domain" description="Translation elongation factor EFG/EF2" evidence="8">
    <location>
        <begin position="457"/>
        <end position="574"/>
    </location>
</feature>
<keyword evidence="4" id="KW-0648">Protein biosynthesis</keyword>
<dbReference type="Pfam" id="PF03764">
    <property type="entry name" value="EFG_IV"/>
    <property type="match status" value="1"/>
</dbReference>
<dbReference type="InterPro" id="IPR027417">
    <property type="entry name" value="P-loop_NTPase"/>
</dbReference>
<evidence type="ECO:0000259" key="8">
    <source>
        <dbReference type="SMART" id="SM00889"/>
    </source>
</evidence>
<dbReference type="Gene3D" id="2.40.30.10">
    <property type="entry name" value="Translation factors"/>
    <property type="match status" value="1"/>
</dbReference>
<sequence>MVAQPRCIALVGPFQSGKTALLDALLHRTGAIDRPGRPGTRIGDASAEAKAHAMSVEPCFARVEFLGESFTVVDCPGSVEFAHDLRAVLPFCDAAVVVCEADARKLPALQLVLRELEAIGLPRLLFVNKADAAAGSLRDALALLQPASAVPLLLRQIPLIRDEAAFGFVDLALERAFVYRENAPSEVVALPDGERPHEKASRFTMLERLADHDDALMEDLITEVEPDRDRVFADLARDLRAGHAVSVLFGSAEHGNGVTRLLKALRHEAPGLDATRARLGVAAEGPALAGVMRTQHTGFGGKLSVARVLRGTLHEGETVTGSGGKSGRIAGLTGFAGGVPARVHEAAAGDVAGLARLDGIATGETLATGPALPPSLVALDPPAPVHAVAVRVRERKDDVRLTAALAKVVEEDPSLALETVPELGELRLSGQGEMHLRVAVERLASRFGLGVATERPRVAYRETIRGEAAARARHKKQTGGHGQFADVALSVRPLARGGGFVFEDAVVGGAVPRHYIASVEAGARACTARGPLGFPVVDLAVTLRDGAAHAIDSSDAAFQTATRLALEEALAKAGPVLLEPVLAVTIRAPAGTTARATGLVTGRRGQILGFGACPDWSDWEQLDALIPEAEMADLIVELRSATAGGGRFTARFDHLAEVGGRAAEAAIAGQAVRRAG</sequence>
<comment type="caution">
    <text evidence="9">The sequence shown here is derived from an EMBL/GenBank/DDBJ whole genome shotgun (WGS) entry which is preliminary data.</text>
</comment>
<dbReference type="InterPro" id="IPR009022">
    <property type="entry name" value="EFG_III"/>
</dbReference>
<evidence type="ECO:0000256" key="2">
    <source>
        <dbReference type="ARBA" id="ARBA00022741"/>
    </source>
</evidence>
<dbReference type="GO" id="GO:0005525">
    <property type="term" value="F:GTP binding"/>
    <property type="evidence" value="ECO:0007669"/>
    <property type="project" value="UniProtKB-KW"/>
</dbReference>
<dbReference type="PANTHER" id="PTHR43261:SF7">
    <property type="entry name" value="ELONGATION FACTOR G-LIKE PROTEIN"/>
    <property type="match status" value="1"/>
</dbReference>
<reference evidence="9 10" key="1">
    <citation type="submission" date="2019-01" db="EMBL/GenBank/DDBJ databases">
        <authorList>
            <person name="Chen W.-M."/>
        </authorList>
    </citation>
    <scope>NUCLEOTIDE SEQUENCE [LARGE SCALE GENOMIC DNA]</scope>
    <source>
        <strain evidence="9 10">TER-1</strain>
    </source>
</reference>
<dbReference type="SUPFAM" id="SSF50447">
    <property type="entry name" value="Translation proteins"/>
    <property type="match status" value="1"/>
</dbReference>
<dbReference type="InterPro" id="IPR005517">
    <property type="entry name" value="Transl_elong_EFG/EF2_IV"/>
</dbReference>
<dbReference type="Pfam" id="PF00679">
    <property type="entry name" value="EFG_C"/>
    <property type="match status" value="1"/>
</dbReference>
<dbReference type="Gene3D" id="3.30.70.240">
    <property type="match status" value="1"/>
</dbReference>
<dbReference type="InterPro" id="IPR014721">
    <property type="entry name" value="Ribsml_uS5_D2-typ_fold_subgr"/>
</dbReference>
<dbReference type="EMBL" id="SACP01000016">
    <property type="protein sequence ID" value="RVU16321.1"/>
    <property type="molecule type" value="Genomic_DNA"/>
</dbReference>
<dbReference type="InterPro" id="IPR009000">
    <property type="entry name" value="Transl_B-barrel_sf"/>
</dbReference>
<evidence type="ECO:0000256" key="3">
    <source>
        <dbReference type="ARBA" id="ARBA00022768"/>
    </source>
</evidence>
<dbReference type="SUPFAM" id="SSF52540">
    <property type="entry name" value="P-loop containing nucleoside triphosphate hydrolases"/>
    <property type="match status" value="1"/>
</dbReference>
<keyword evidence="2" id="KW-0547">Nucleotide-binding</keyword>
<keyword evidence="3 9" id="KW-0251">Elongation factor</keyword>
<dbReference type="OrthoDB" id="9802948at2"/>
<dbReference type="SUPFAM" id="SSF54980">
    <property type="entry name" value="EF-G C-terminal domain-like"/>
    <property type="match status" value="2"/>
</dbReference>
<gene>
    <name evidence="9" type="ORF">EOE48_16645</name>
</gene>
<dbReference type="GO" id="GO:0003924">
    <property type="term" value="F:GTPase activity"/>
    <property type="evidence" value="ECO:0007669"/>
    <property type="project" value="InterPro"/>
</dbReference>
<dbReference type="GO" id="GO:0032790">
    <property type="term" value="P:ribosome disassembly"/>
    <property type="evidence" value="ECO:0007669"/>
    <property type="project" value="TreeGrafter"/>
</dbReference>
<dbReference type="InterPro" id="IPR035649">
    <property type="entry name" value="EFG_V"/>
</dbReference>
<dbReference type="Proteomes" id="UP000286997">
    <property type="component" value="Unassembled WGS sequence"/>
</dbReference>
<evidence type="ECO:0000256" key="5">
    <source>
        <dbReference type="ARBA" id="ARBA00023134"/>
    </source>
</evidence>
<dbReference type="CDD" id="cd01434">
    <property type="entry name" value="EFG_mtEFG1_IV"/>
    <property type="match status" value="1"/>
</dbReference>
<dbReference type="Pfam" id="PF00009">
    <property type="entry name" value="GTP_EFTU"/>
    <property type="match status" value="1"/>
</dbReference>
<comment type="function">
    <text evidence="6">Catalyzes the GTP-dependent ribosomal translocation step during translation elongation. During this step, the ribosome changes from the pre-translocational (PRE) to the post-translocational (POST) state as the newly formed A-site-bound peptidyl-tRNA and P-site-bound deacylated tRNA move to the P and E sites, respectively. Catalyzes the coordinated movement of the two tRNA molecules, the mRNA and conformational changes in the ribosome.</text>
</comment>
<dbReference type="InterPro" id="IPR053905">
    <property type="entry name" value="EF-G-like_DII"/>
</dbReference>
<evidence type="ECO:0000256" key="1">
    <source>
        <dbReference type="ARBA" id="ARBA00017872"/>
    </source>
</evidence>
<dbReference type="InterPro" id="IPR035647">
    <property type="entry name" value="EFG_III/V"/>
</dbReference>
<dbReference type="GO" id="GO:0097216">
    <property type="term" value="F:guanosine tetraphosphate binding"/>
    <property type="evidence" value="ECO:0007669"/>
    <property type="project" value="UniProtKB-ARBA"/>
</dbReference>
<dbReference type="Gene3D" id="3.30.70.870">
    <property type="entry name" value="Elongation Factor G (Translational Gtpase), domain 3"/>
    <property type="match status" value="1"/>
</dbReference>
<dbReference type="Gene3D" id="3.40.50.300">
    <property type="entry name" value="P-loop containing nucleotide triphosphate hydrolases"/>
    <property type="match status" value="1"/>
</dbReference>
<dbReference type="SMART" id="SM00889">
    <property type="entry name" value="EFG_IV"/>
    <property type="match status" value="1"/>
</dbReference>
<dbReference type="InterPro" id="IPR000795">
    <property type="entry name" value="T_Tr_GTP-bd_dom"/>
</dbReference>
<dbReference type="AlphaFoldDB" id="A0A437P1Z4"/>
<name>A0A437P1Z4_9HYPH</name>
<evidence type="ECO:0000259" key="7">
    <source>
        <dbReference type="SMART" id="SM00838"/>
    </source>
</evidence>
<dbReference type="Pfam" id="PF14492">
    <property type="entry name" value="EFG_III"/>
    <property type="match status" value="1"/>
</dbReference>
<dbReference type="GO" id="GO:0003746">
    <property type="term" value="F:translation elongation factor activity"/>
    <property type="evidence" value="ECO:0007669"/>
    <property type="project" value="UniProtKB-KW"/>
</dbReference>
<feature type="domain" description="Elongation factor EFG" evidence="7">
    <location>
        <begin position="576"/>
        <end position="666"/>
    </location>
</feature>
<dbReference type="Pfam" id="PF22042">
    <property type="entry name" value="EF-G_D2"/>
    <property type="match status" value="1"/>
</dbReference>
<evidence type="ECO:0000313" key="9">
    <source>
        <dbReference type="EMBL" id="RVU16321.1"/>
    </source>
</evidence>
<dbReference type="SMART" id="SM00838">
    <property type="entry name" value="EFG_C"/>
    <property type="match status" value="1"/>
</dbReference>
<dbReference type="InterPro" id="IPR041095">
    <property type="entry name" value="EFG_II"/>
</dbReference>
<dbReference type="InterPro" id="IPR020568">
    <property type="entry name" value="Ribosomal_Su5_D2-typ_SF"/>
</dbReference>
<dbReference type="NCBIfam" id="NF009379">
    <property type="entry name" value="PRK12740.1-3"/>
    <property type="match status" value="1"/>
</dbReference>
<keyword evidence="10" id="KW-1185">Reference proteome</keyword>